<evidence type="ECO:0000259" key="1">
    <source>
        <dbReference type="PROSITE" id="PS50994"/>
    </source>
</evidence>
<evidence type="ECO:0000313" key="3">
    <source>
        <dbReference type="Proteomes" id="UP000280036"/>
    </source>
</evidence>
<feature type="domain" description="Integrase catalytic" evidence="1">
    <location>
        <begin position="197"/>
        <end position="378"/>
    </location>
</feature>
<dbReference type="Proteomes" id="UP000280036">
    <property type="component" value="Unassembled WGS sequence"/>
</dbReference>
<dbReference type="InterPro" id="IPR036397">
    <property type="entry name" value="RNaseH_sf"/>
</dbReference>
<organism evidence="2 3">
    <name type="scientific">Mycoplasmopsis caviae</name>
    <dbReference type="NCBI Taxonomy" id="55603"/>
    <lineage>
        <taxon>Bacteria</taxon>
        <taxon>Bacillati</taxon>
        <taxon>Mycoplasmatota</taxon>
        <taxon>Mycoplasmoidales</taxon>
        <taxon>Metamycoplasmataceae</taxon>
        <taxon>Mycoplasmopsis</taxon>
    </lineage>
</organism>
<dbReference type="GO" id="GO:0015074">
    <property type="term" value="P:DNA integration"/>
    <property type="evidence" value="ECO:0007669"/>
    <property type="project" value="InterPro"/>
</dbReference>
<dbReference type="PROSITE" id="PS50994">
    <property type="entry name" value="INTEGRASE"/>
    <property type="match status" value="1"/>
</dbReference>
<dbReference type="AlphaFoldDB" id="A0A3P8KXE3"/>
<dbReference type="InterPro" id="IPR001584">
    <property type="entry name" value="Integrase_cat-core"/>
</dbReference>
<name>A0A3P8KXE3_9BACT</name>
<dbReference type="Gene3D" id="3.30.420.10">
    <property type="entry name" value="Ribonuclease H-like superfamily/Ribonuclease H"/>
    <property type="match status" value="1"/>
</dbReference>
<dbReference type="GO" id="GO:0003676">
    <property type="term" value="F:nucleic acid binding"/>
    <property type="evidence" value="ECO:0007669"/>
    <property type="project" value="InterPro"/>
</dbReference>
<gene>
    <name evidence="2" type="ORF">NCTC10126_00774</name>
</gene>
<dbReference type="EMBL" id="UZVY01000001">
    <property type="protein sequence ID" value="VDR42267.1"/>
    <property type="molecule type" value="Genomic_DNA"/>
</dbReference>
<sequence>MKKSFNTNHRDSTEYELNKKINIEKIVFYLKKGFTARRIHSLIGDGSSGISYSTIRRYIKQIRECEKENATSIVMYSHGNLNNKNAEKDFNNEIEKAITNMKLKDKEYFKDRDENKFSVPFNHFFKNKDEDKLKEKMCLTTFINKCNMTGYVKPTQHKKTRRNVRNYLIALTKTEDKNINKKQLYIKIKSIDNMENVKRLPRTMNSVKFEFGEQVQADACYEAWIKELDNFHIYTIVETSSKMLVSIYAEKEETTTGYMKLFELLYRAFGIPMSVRTDKRTCFSYKGNDTELARQIIKKGTEVSSASYGEFKPDVERTNRTLQPWLIIFLRDNNIKTIDQINENALLIINKYNEHFNKKIGDKLNFFIKPKDEMDTKLYLSIDRKFNNGVIQFQNKFYIPVTDDNKYKIIQNGVELRFVHNSNNEYFFIINNKLFKARILRDDELTEFQKFCKTFHLFYDDKRSECLYRAAKASKDFLPYLRKLIDDISNTSNCSNELLKENLNMAELIYKSLSDNYKLLLDSVEKTASN</sequence>
<reference evidence="2 3" key="1">
    <citation type="submission" date="2018-12" db="EMBL/GenBank/DDBJ databases">
        <authorList>
            <consortium name="Pathogen Informatics"/>
        </authorList>
    </citation>
    <scope>NUCLEOTIDE SEQUENCE [LARGE SCALE GENOMIC DNA]</scope>
    <source>
        <strain evidence="2 3">NCTC10126</strain>
    </source>
</reference>
<dbReference type="SUPFAM" id="SSF53098">
    <property type="entry name" value="Ribonuclease H-like"/>
    <property type="match status" value="1"/>
</dbReference>
<evidence type="ECO:0000313" key="2">
    <source>
        <dbReference type="EMBL" id="VDR42267.1"/>
    </source>
</evidence>
<protein>
    <recommendedName>
        <fullName evidence="1">Integrase catalytic domain-containing protein</fullName>
    </recommendedName>
</protein>
<dbReference type="InterPro" id="IPR012337">
    <property type="entry name" value="RNaseH-like_sf"/>
</dbReference>
<accession>A0A3P8KXE3</accession>
<dbReference type="OrthoDB" id="398243at2"/>
<dbReference type="RefSeq" id="WP_126118469.1">
    <property type="nucleotide sequence ID" value="NZ_UZVY01000001.1"/>
</dbReference>
<proteinExistence type="predicted"/>